<feature type="domain" description="Outer membrane protein beta-barrel" evidence="1">
    <location>
        <begin position="18"/>
        <end position="169"/>
    </location>
</feature>
<keyword evidence="3" id="KW-1185">Reference proteome</keyword>
<evidence type="ECO:0000313" key="3">
    <source>
        <dbReference type="Proteomes" id="UP000319499"/>
    </source>
</evidence>
<evidence type="ECO:0000313" key="2">
    <source>
        <dbReference type="EMBL" id="TWP28685.1"/>
    </source>
</evidence>
<organism evidence="2 3">
    <name type="scientific">Apibacter muscae</name>
    <dbReference type="NCBI Taxonomy" id="2509004"/>
    <lineage>
        <taxon>Bacteria</taxon>
        <taxon>Pseudomonadati</taxon>
        <taxon>Bacteroidota</taxon>
        <taxon>Flavobacteriia</taxon>
        <taxon>Flavobacteriales</taxon>
        <taxon>Weeksellaceae</taxon>
        <taxon>Apibacter</taxon>
    </lineage>
</organism>
<comment type="caution">
    <text evidence="2">The sequence shown here is derived from an EMBL/GenBank/DDBJ whole genome shotgun (WGS) entry which is preliminary data.</text>
</comment>
<proteinExistence type="predicted"/>
<accession>A0A563DEN9</accession>
<dbReference type="Pfam" id="PF13568">
    <property type="entry name" value="OMP_b-brl_2"/>
    <property type="match status" value="1"/>
</dbReference>
<dbReference type="SUPFAM" id="SSF56925">
    <property type="entry name" value="OMPA-like"/>
    <property type="match status" value="1"/>
</dbReference>
<evidence type="ECO:0000259" key="1">
    <source>
        <dbReference type="Pfam" id="PF13568"/>
    </source>
</evidence>
<name>A0A563DEN9_9FLAO</name>
<dbReference type="AlphaFoldDB" id="A0A563DEN9"/>
<dbReference type="Gene3D" id="2.40.160.20">
    <property type="match status" value="1"/>
</dbReference>
<protein>
    <submittedName>
        <fullName evidence="2">PorT family protein</fullName>
    </submittedName>
</protein>
<reference evidence="2 3" key="1">
    <citation type="submission" date="2019-02" db="EMBL/GenBank/DDBJ databases">
        <title>Apibacter muscae sp. nov.: a novel member of the house fly microbiota.</title>
        <authorList>
            <person name="Park R."/>
        </authorList>
    </citation>
    <scope>NUCLEOTIDE SEQUENCE [LARGE SCALE GENOMIC DNA]</scope>
    <source>
        <strain evidence="2 3">AL1</strain>
    </source>
</reference>
<dbReference type="InterPro" id="IPR025665">
    <property type="entry name" value="Beta-barrel_OMP_2"/>
</dbReference>
<sequence length="199" mass="22442">MRKSLVTLILFLFWTLTFAQVDLGIKGGMAFGYDGTLKQTITNIKESKAKNNIGWHIGFYSRIHLLSWYLQPELYFSSMKNNFESSTEGSFTTHSNRLDIPVLVGKKILSIGRIYVGPLFSTSINEGISLKRISKTKSDDFSLGGQIGVGVDISKLTLDARYEFGFNKSNTNFVNKVTHQEFTIEKKQNSLLLSVGYKF</sequence>
<dbReference type="InterPro" id="IPR011250">
    <property type="entry name" value="OMP/PagP_B-barrel"/>
</dbReference>
<dbReference type="OrthoDB" id="1431594at2"/>
<gene>
    <name evidence="2" type="ORF">ETU09_05040</name>
</gene>
<dbReference type="RefSeq" id="WP_146292278.1">
    <property type="nucleotide sequence ID" value="NZ_SELH01000017.1"/>
</dbReference>
<dbReference type="EMBL" id="SELH01000017">
    <property type="protein sequence ID" value="TWP28685.1"/>
    <property type="molecule type" value="Genomic_DNA"/>
</dbReference>
<dbReference type="Proteomes" id="UP000319499">
    <property type="component" value="Unassembled WGS sequence"/>
</dbReference>